<name>A0ABD1XGR7_9MARC</name>
<gene>
    <name evidence="1" type="ORF">R1flu_026709</name>
</gene>
<dbReference type="EMBL" id="JBHFFA010000008">
    <property type="protein sequence ID" value="KAL2608136.1"/>
    <property type="molecule type" value="Genomic_DNA"/>
</dbReference>
<protein>
    <submittedName>
        <fullName evidence="1">Uncharacterized protein</fullName>
    </submittedName>
</protein>
<dbReference type="Proteomes" id="UP001605036">
    <property type="component" value="Unassembled WGS sequence"/>
</dbReference>
<proteinExistence type="predicted"/>
<evidence type="ECO:0000313" key="2">
    <source>
        <dbReference type="Proteomes" id="UP001605036"/>
    </source>
</evidence>
<evidence type="ECO:0000313" key="1">
    <source>
        <dbReference type="EMBL" id="KAL2608136.1"/>
    </source>
</evidence>
<sequence>MPDPRPCEVQPYHQSSEDTRSRLRDLMVASQAHKVFPKAIEVGRSGRHPSGLRRTELWPTEAKSSRASAGPKWEVVELPNSLKKLLGIHVLSSLGLEIPSIANTRIGHGLRQRGWDLGSTADRHLCAGARLFVSSFPFVVASGESLHEVSRIALALHLLPFPRGIARQALPFCSSDMVSSQIHYCSHSCKASPVLAAATSAIRGRTLWGLSVRFRQGFPAIDAASSRVSFPVSTRVWPHRIP</sequence>
<accession>A0ABD1XGR7</accession>
<organism evidence="1 2">
    <name type="scientific">Riccia fluitans</name>
    <dbReference type="NCBI Taxonomy" id="41844"/>
    <lineage>
        <taxon>Eukaryota</taxon>
        <taxon>Viridiplantae</taxon>
        <taxon>Streptophyta</taxon>
        <taxon>Embryophyta</taxon>
        <taxon>Marchantiophyta</taxon>
        <taxon>Marchantiopsida</taxon>
        <taxon>Marchantiidae</taxon>
        <taxon>Marchantiales</taxon>
        <taxon>Ricciaceae</taxon>
        <taxon>Riccia</taxon>
    </lineage>
</organism>
<dbReference type="AlphaFoldDB" id="A0ABD1XGR7"/>
<keyword evidence="2" id="KW-1185">Reference proteome</keyword>
<comment type="caution">
    <text evidence="1">The sequence shown here is derived from an EMBL/GenBank/DDBJ whole genome shotgun (WGS) entry which is preliminary data.</text>
</comment>
<reference evidence="1 2" key="1">
    <citation type="submission" date="2024-09" db="EMBL/GenBank/DDBJ databases">
        <title>Chromosome-scale assembly of Riccia fluitans.</title>
        <authorList>
            <person name="Paukszto L."/>
            <person name="Sawicki J."/>
            <person name="Karawczyk K."/>
            <person name="Piernik-Szablinska J."/>
            <person name="Szczecinska M."/>
            <person name="Mazdziarz M."/>
        </authorList>
    </citation>
    <scope>NUCLEOTIDE SEQUENCE [LARGE SCALE GENOMIC DNA]</scope>
    <source>
        <strain evidence="1">Rf_01</strain>
        <tissue evidence="1">Aerial parts of the thallus</tissue>
    </source>
</reference>